<sequence length="569" mass="62842">MVRVPGSRGDSGFHRESVEDAHVKKEPGEEASSDIGSTKTLLNKTRSADRQSARRTSVDGIEGDLETDLEDKPQHPPQVPSGTPVDLGANRDSLTKQTKAGSDRYAFADSPIRLDPDYLGAIADKDQIVRKKLRAPGLDDEHPRPSALDWSEADLDRQYHLKELRDFLRQDPVMVILRPEQIDDPKGPISAPRVTDNKLMAVKNLLGLLKEADFVAGAFEANDLFDQDLDVIQIAIQTLVDKLRPLVDVIADSPDPKVLDLVSPAPASSPRMESPGYRSSSPYVSAAEHVSDTSSERQRMSLGPSGSAMLDARSRSQRQERMRSGPRKQKPKSTDRTTSATGSDESNGKLESYFQAAMARFLKEQQATYSSGRRQRWIAGRGDGIRPEEWFTPADGEVTTEIPEHDRDRSRPRVSEHRRSGDVVPDLLPGESKGYWKHHSPGKWFRQAKITGKINNEKSILLLDTGAEVSIVDTAFARKVGCYVDTSQSQECVGIGESVYMTEGRTRIKVTLAGSLVYFFDIWVGDPSGQEAILGMEFMVPAGIRLDLADGSICLPDEAKIQLSGRRQL</sequence>
<feature type="compositionally biased region" description="Basic and acidic residues" evidence="1">
    <location>
        <begin position="289"/>
        <end position="299"/>
    </location>
</feature>
<dbReference type="EMBL" id="JH159160">
    <property type="protein sequence ID" value="EGZ08746.1"/>
    <property type="molecule type" value="Genomic_DNA"/>
</dbReference>
<feature type="compositionally biased region" description="Basic and acidic residues" evidence="1">
    <location>
        <begin position="402"/>
        <end position="421"/>
    </location>
</feature>
<dbReference type="Proteomes" id="UP000002640">
    <property type="component" value="Unassembled WGS sequence"/>
</dbReference>
<dbReference type="GO" id="GO:0006508">
    <property type="term" value="P:proteolysis"/>
    <property type="evidence" value="ECO:0007669"/>
    <property type="project" value="InterPro"/>
</dbReference>
<feature type="compositionally biased region" description="Polar residues" evidence="1">
    <location>
        <begin position="34"/>
        <end position="45"/>
    </location>
</feature>
<dbReference type="AlphaFoldDB" id="G5A5Z1"/>
<accession>G5A5Z1</accession>
<proteinExistence type="predicted"/>
<dbReference type="PROSITE" id="PS00141">
    <property type="entry name" value="ASP_PROTEASE"/>
    <property type="match status" value="1"/>
</dbReference>
<feature type="region of interest" description="Disordered" evidence="1">
    <location>
        <begin position="401"/>
        <end position="424"/>
    </location>
</feature>
<dbReference type="InterPro" id="IPR001969">
    <property type="entry name" value="Aspartic_peptidase_AS"/>
</dbReference>
<feature type="region of interest" description="Disordered" evidence="1">
    <location>
        <begin position="257"/>
        <end position="349"/>
    </location>
</feature>
<dbReference type="RefSeq" id="XP_009535379.1">
    <property type="nucleotide sequence ID" value="XM_009537084.1"/>
</dbReference>
<feature type="non-terminal residue" evidence="2">
    <location>
        <position position="569"/>
    </location>
</feature>
<keyword evidence="3" id="KW-1185">Reference proteome</keyword>
<dbReference type="Pfam" id="PF13975">
    <property type="entry name" value="gag-asp_proteas"/>
    <property type="match status" value="1"/>
</dbReference>
<protein>
    <recommendedName>
        <fullName evidence="4">Peptidase A2 domain-containing protein</fullName>
    </recommendedName>
</protein>
<dbReference type="KEGG" id="psoj:PHYSODRAFT_339182"/>
<dbReference type="InParanoid" id="G5A5Z1"/>
<dbReference type="GeneID" id="20647698"/>
<feature type="region of interest" description="Disordered" evidence="1">
    <location>
        <begin position="1"/>
        <end position="90"/>
    </location>
</feature>
<dbReference type="Gene3D" id="2.40.70.10">
    <property type="entry name" value="Acid Proteases"/>
    <property type="match status" value="1"/>
</dbReference>
<feature type="compositionally biased region" description="Polar residues" evidence="1">
    <location>
        <begin position="336"/>
        <end position="345"/>
    </location>
</feature>
<dbReference type="SUPFAM" id="SSF50630">
    <property type="entry name" value="Acid proteases"/>
    <property type="match status" value="1"/>
</dbReference>
<evidence type="ECO:0000256" key="1">
    <source>
        <dbReference type="SAM" id="MobiDB-lite"/>
    </source>
</evidence>
<evidence type="ECO:0000313" key="3">
    <source>
        <dbReference type="Proteomes" id="UP000002640"/>
    </source>
</evidence>
<feature type="compositionally biased region" description="Basic and acidic residues" evidence="1">
    <location>
        <begin position="11"/>
        <end position="28"/>
    </location>
</feature>
<gene>
    <name evidence="2" type="ORF">PHYSODRAFT_339182</name>
</gene>
<evidence type="ECO:0008006" key="4">
    <source>
        <dbReference type="Google" id="ProtNLM"/>
    </source>
</evidence>
<reference evidence="2 3" key="1">
    <citation type="journal article" date="2006" name="Science">
        <title>Phytophthora genome sequences uncover evolutionary origins and mechanisms of pathogenesis.</title>
        <authorList>
            <person name="Tyler B.M."/>
            <person name="Tripathy S."/>
            <person name="Zhang X."/>
            <person name="Dehal P."/>
            <person name="Jiang R.H."/>
            <person name="Aerts A."/>
            <person name="Arredondo F.D."/>
            <person name="Baxter L."/>
            <person name="Bensasson D."/>
            <person name="Beynon J.L."/>
            <person name="Chapman J."/>
            <person name="Damasceno C.M."/>
            <person name="Dorrance A.E."/>
            <person name="Dou D."/>
            <person name="Dickerman A.W."/>
            <person name="Dubchak I.L."/>
            <person name="Garbelotto M."/>
            <person name="Gijzen M."/>
            <person name="Gordon S.G."/>
            <person name="Govers F."/>
            <person name="Grunwald N.J."/>
            <person name="Huang W."/>
            <person name="Ivors K.L."/>
            <person name="Jones R.W."/>
            <person name="Kamoun S."/>
            <person name="Krampis K."/>
            <person name="Lamour K.H."/>
            <person name="Lee M.K."/>
            <person name="McDonald W.H."/>
            <person name="Medina M."/>
            <person name="Meijer H.J."/>
            <person name="Nordberg E.K."/>
            <person name="Maclean D.J."/>
            <person name="Ospina-Giraldo M.D."/>
            <person name="Morris P.F."/>
            <person name="Phuntumart V."/>
            <person name="Putnam N.H."/>
            <person name="Rash S."/>
            <person name="Rose J.K."/>
            <person name="Sakihama Y."/>
            <person name="Salamov A.A."/>
            <person name="Savidor A."/>
            <person name="Scheuring C.F."/>
            <person name="Smith B.M."/>
            <person name="Sobral B.W."/>
            <person name="Terry A."/>
            <person name="Torto-Alalibo T.A."/>
            <person name="Win J."/>
            <person name="Xu Z."/>
            <person name="Zhang H."/>
            <person name="Grigoriev I.V."/>
            <person name="Rokhsar D.S."/>
            <person name="Boore J.L."/>
        </authorList>
    </citation>
    <scope>NUCLEOTIDE SEQUENCE [LARGE SCALE GENOMIC DNA]</scope>
    <source>
        <strain evidence="2 3">P6497</strain>
    </source>
</reference>
<dbReference type="GO" id="GO:0004190">
    <property type="term" value="F:aspartic-type endopeptidase activity"/>
    <property type="evidence" value="ECO:0007669"/>
    <property type="project" value="InterPro"/>
</dbReference>
<organism evidence="2 3">
    <name type="scientific">Phytophthora sojae (strain P6497)</name>
    <name type="common">Soybean stem and root rot agent</name>
    <name type="synonym">Phytophthora megasperma f. sp. glycines</name>
    <dbReference type="NCBI Taxonomy" id="1094619"/>
    <lineage>
        <taxon>Eukaryota</taxon>
        <taxon>Sar</taxon>
        <taxon>Stramenopiles</taxon>
        <taxon>Oomycota</taxon>
        <taxon>Peronosporomycetes</taxon>
        <taxon>Peronosporales</taxon>
        <taxon>Peronosporaceae</taxon>
        <taxon>Phytophthora</taxon>
    </lineage>
</organism>
<feature type="compositionally biased region" description="Basic and acidic residues" evidence="1">
    <location>
        <begin position="312"/>
        <end position="323"/>
    </location>
</feature>
<dbReference type="InterPro" id="IPR021109">
    <property type="entry name" value="Peptidase_aspartic_dom_sf"/>
</dbReference>
<name>G5A5Z1_PHYSP</name>
<evidence type="ECO:0000313" key="2">
    <source>
        <dbReference type="EMBL" id="EGZ08746.1"/>
    </source>
</evidence>